<feature type="non-terminal residue" evidence="1">
    <location>
        <position position="1"/>
    </location>
</feature>
<dbReference type="Proteomes" id="UP001138709">
    <property type="component" value="Unassembled WGS sequence"/>
</dbReference>
<organism evidence="1 2">
    <name type="scientific">Neoroseomonas eburnea</name>
    <dbReference type="NCBI Taxonomy" id="1346889"/>
    <lineage>
        <taxon>Bacteria</taxon>
        <taxon>Pseudomonadati</taxon>
        <taxon>Pseudomonadota</taxon>
        <taxon>Alphaproteobacteria</taxon>
        <taxon>Acetobacterales</taxon>
        <taxon>Acetobacteraceae</taxon>
        <taxon>Neoroseomonas</taxon>
    </lineage>
</organism>
<dbReference type="EMBL" id="JAAEDL010000004">
    <property type="protein sequence ID" value="MBR0680133.1"/>
    <property type="molecule type" value="Genomic_DNA"/>
</dbReference>
<evidence type="ECO:0000313" key="1">
    <source>
        <dbReference type="EMBL" id="MBR0680133.1"/>
    </source>
</evidence>
<evidence type="ECO:0000313" key="2">
    <source>
        <dbReference type="Proteomes" id="UP001138709"/>
    </source>
</evidence>
<reference evidence="1" key="2">
    <citation type="journal article" date="2021" name="Syst. Appl. Microbiol.">
        <title>Roseomonas hellenica sp. nov., isolated from roots of wild-growing Alkanna tinctoria.</title>
        <authorList>
            <person name="Rat A."/>
            <person name="Naranjo H.D."/>
            <person name="Lebbe L."/>
            <person name="Cnockaert M."/>
            <person name="Krigas N."/>
            <person name="Grigoriadou K."/>
            <person name="Maloupa E."/>
            <person name="Willems A."/>
        </authorList>
    </citation>
    <scope>NUCLEOTIDE SEQUENCE</scope>
    <source>
        <strain evidence="1">LMG 31228</strain>
    </source>
</reference>
<proteinExistence type="predicted"/>
<sequence length="42" mass="3748">PAAAAVAAPTFVSALGGTGPALAPPVPIARAAAATLPAGGVR</sequence>
<gene>
    <name evidence="1" type="ORF">GXW74_06515</name>
</gene>
<comment type="caution">
    <text evidence="1">The sequence shown here is derived from an EMBL/GenBank/DDBJ whole genome shotgun (WGS) entry which is preliminary data.</text>
</comment>
<name>A0A9X9X8U7_9PROT</name>
<keyword evidence="2" id="KW-1185">Reference proteome</keyword>
<accession>A0A9X9X8U7</accession>
<reference evidence="1" key="1">
    <citation type="submission" date="2020-01" db="EMBL/GenBank/DDBJ databases">
        <authorList>
            <person name="Rat A."/>
        </authorList>
    </citation>
    <scope>NUCLEOTIDE SEQUENCE</scope>
    <source>
        <strain evidence="1">LMG 31228</strain>
    </source>
</reference>
<protein>
    <submittedName>
        <fullName evidence="1">TetR/AcrR family transcriptional regulator</fullName>
    </submittedName>
</protein>
<dbReference type="AlphaFoldDB" id="A0A9X9X8U7"/>